<organism evidence="2 3">
    <name type="scientific">Pyrenophora seminiperda CCB06</name>
    <dbReference type="NCBI Taxonomy" id="1302712"/>
    <lineage>
        <taxon>Eukaryota</taxon>
        <taxon>Fungi</taxon>
        <taxon>Dikarya</taxon>
        <taxon>Ascomycota</taxon>
        <taxon>Pezizomycotina</taxon>
        <taxon>Dothideomycetes</taxon>
        <taxon>Pleosporomycetidae</taxon>
        <taxon>Pleosporales</taxon>
        <taxon>Pleosporineae</taxon>
        <taxon>Pleosporaceae</taxon>
        <taxon>Pyrenophora</taxon>
    </lineage>
</organism>
<evidence type="ECO:0000313" key="3">
    <source>
        <dbReference type="Proteomes" id="UP000265663"/>
    </source>
</evidence>
<name>A0A3M7MHS2_9PLEO</name>
<feature type="compositionally biased region" description="Polar residues" evidence="1">
    <location>
        <begin position="13"/>
        <end position="23"/>
    </location>
</feature>
<dbReference type="Proteomes" id="UP000265663">
    <property type="component" value="Unassembled WGS sequence"/>
</dbReference>
<accession>A0A3M7MHS2</accession>
<reference evidence="2 3" key="1">
    <citation type="journal article" date="2014" name="PLoS ONE">
        <title>De novo Genome Assembly of the Fungal Plant Pathogen Pyrenophora semeniperda.</title>
        <authorList>
            <person name="Soliai M.M."/>
            <person name="Meyer S.E."/>
            <person name="Udall J.A."/>
            <person name="Elzinga D.E."/>
            <person name="Hermansen R.A."/>
            <person name="Bodily P.M."/>
            <person name="Hart A.A."/>
            <person name="Coleman C.E."/>
        </authorList>
    </citation>
    <scope>NUCLEOTIDE SEQUENCE [LARGE SCALE GENOMIC DNA]</scope>
    <source>
        <strain evidence="2 3">CCB06</strain>
        <tissue evidence="2">Mycelium</tissue>
    </source>
</reference>
<dbReference type="AlphaFoldDB" id="A0A3M7MHS2"/>
<evidence type="ECO:0000313" key="2">
    <source>
        <dbReference type="EMBL" id="RMZ74096.1"/>
    </source>
</evidence>
<feature type="region of interest" description="Disordered" evidence="1">
    <location>
        <begin position="1"/>
        <end position="23"/>
    </location>
</feature>
<proteinExistence type="predicted"/>
<feature type="compositionally biased region" description="Basic and acidic residues" evidence="1">
    <location>
        <begin position="1"/>
        <end position="12"/>
    </location>
</feature>
<dbReference type="EMBL" id="KE747843">
    <property type="protein sequence ID" value="RMZ74096.1"/>
    <property type="molecule type" value="Genomic_DNA"/>
</dbReference>
<evidence type="ECO:0000256" key="1">
    <source>
        <dbReference type="SAM" id="MobiDB-lite"/>
    </source>
</evidence>
<gene>
    <name evidence="2" type="ORF">GMOD_00004935</name>
</gene>
<sequence length="23" mass="2743">MSKRKTSMERRCCTQQLGEGTRR</sequence>
<keyword evidence="3" id="KW-1185">Reference proteome</keyword>
<protein>
    <submittedName>
        <fullName evidence="2">Uncharacterized protein</fullName>
    </submittedName>
</protein>